<feature type="region of interest" description="Disordered" evidence="1">
    <location>
        <begin position="1001"/>
        <end position="1133"/>
    </location>
</feature>
<feature type="compositionally biased region" description="Polar residues" evidence="1">
    <location>
        <begin position="853"/>
        <end position="863"/>
    </location>
</feature>
<feature type="compositionally biased region" description="Acidic residues" evidence="1">
    <location>
        <begin position="372"/>
        <end position="389"/>
    </location>
</feature>
<dbReference type="EMBL" id="BTGU01000019">
    <property type="protein sequence ID" value="GMN44799.1"/>
    <property type="molecule type" value="Genomic_DNA"/>
</dbReference>
<feature type="compositionally biased region" description="Acidic residues" evidence="1">
    <location>
        <begin position="439"/>
        <end position="449"/>
    </location>
</feature>
<feature type="region of interest" description="Disordered" evidence="1">
    <location>
        <begin position="340"/>
        <end position="540"/>
    </location>
</feature>
<dbReference type="AlphaFoldDB" id="A0AA88DID2"/>
<proteinExistence type="predicted"/>
<organism evidence="2 3">
    <name type="scientific">Ficus carica</name>
    <name type="common">Common fig</name>
    <dbReference type="NCBI Taxonomy" id="3494"/>
    <lineage>
        <taxon>Eukaryota</taxon>
        <taxon>Viridiplantae</taxon>
        <taxon>Streptophyta</taxon>
        <taxon>Embryophyta</taxon>
        <taxon>Tracheophyta</taxon>
        <taxon>Spermatophyta</taxon>
        <taxon>Magnoliopsida</taxon>
        <taxon>eudicotyledons</taxon>
        <taxon>Gunneridae</taxon>
        <taxon>Pentapetalae</taxon>
        <taxon>rosids</taxon>
        <taxon>fabids</taxon>
        <taxon>Rosales</taxon>
        <taxon>Moraceae</taxon>
        <taxon>Ficeae</taxon>
        <taxon>Ficus</taxon>
    </lineage>
</organism>
<evidence type="ECO:0000313" key="3">
    <source>
        <dbReference type="Proteomes" id="UP001187192"/>
    </source>
</evidence>
<feature type="region of interest" description="Disordered" evidence="1">
    <location>
        <begin position="109"/>
        <end position="137"/>
    </location>
</feature>
<feature type="compositionally biased region" description="Polar residues" evidence="1">
    <location>
        <begin position="266"/>
        <end position="286"/>
    </location>
</feature>
<name>A0AA88DID2_FICCA</name>
<keyword evidence="3" id="KW-1185">Reference proteome</keyword>
<dbReference type="PANTHER" id="PTHR31008:SF4">
    <property type="entry name" value="COP1-INTERACTING PROTEIN 7"/>
    <property type="match status" value="1"/>
</dbReference>
<dbReference type="PANTHER" id="PTHR31008">
    <property type="entry name" value="COP1-INTERACTING PROTEIN-RELATED"/>
    <property type="match status" value="1"/>
</dbReference>
<feature type="compositionally biased region" description="Basic residues" evidence="1">
    <location>
        <begin position="465"/>
        <end position="478"/>
    </location>
</feature>
<feature type="compositionally biased region" description="Basic residues" evidence="1">
    <location>
        <begin position="393"/>
        <end position="417"/>
    </location>
</feature>
<sequence>MIHRCDLVIYAVGGGNEKLGSGLLEPFLAHLKSAKDQISKGGYSITLRASGSDSSHWFTKSTLQRFVRFVSTPEVLERFVTLEKEIVQIENSIPTSELTSSNGVIQTEAADGNSSKATAASKAKGETNGTTDAAPEENSKIRLQRVLETRKAVLCKEQAMAYARALVAGFEPDYLDDLISFADAFGASRLREACINFIELCKQKNDDRLWMDELAAMQACPQPVMPYLENSGIILAGEDTDPTQTMMININQSGKPIGALDTLISDSTTSHGSLDANQDNGTSIPPQTYPMDGKSQVPTSWPNHLPQYMHNFQGPVFHPYQGYMFPPGMQVPPYFPGNMKWPPNMEDSDPHVDRESRRNKSDRSKKKHSSDQDESNEESESSYESESDEETRHGKKHSSKDQSRKKKHGKKSRRKVIIRNINYISSKKEGEVGSGSEETSSDDDGFIDEDSIKQQVEEAVESLERRHKPSSRRHKKQGGVKASNGGADQEINNASVDNSEGEKKNDSWDAFQNLLMRDKDSSTFDEEPCPVQDYFSEGGKPSAISFEQEKITKQRAISSDDFVVTGRDTGNESKTLVSFEGGDNVASIIKKQRSPDEESLFSQRIEESGNNSYASLPDCAGDSTKIKCPKDGEWFLGNQGDMSANLDQSKDANLFDGVYSSSSSFQTNNNKRDVVIDDSFMVQDRFVADQSDSLLRTDISIAPEIVGATQYKNGMQEISQDMPEAFSTHEPDDLYMMLDRDSGVEQAMTPWTPEMDYETNISSTEANKKALETETTEPVDVNQSPNPKAKTTKTNGVPGRGKPDIMSRTKRPAPGIRSTGVKSKLEKEEESRRKLEELRLQRQKRIAERSASKGVTTATSGRLSTERKTGITSLKTENSTKPKPVLRSSTIERLAAARTTAPKASTTQSNSLPKKQSVKANGVASTTYKKPSPNKSKPSEISPKKPNQVLSSRSSVNEKDLIEVKETQPVNSAVTQPSNTDDHLSEDVKTLQTVSSVIVKKEENDAMNLNLSVPIQDQIVSNSETRLQNESPILKEEEKTEQVESSLTPEPESSPPTQISIEETNNLVIENSPASPEISEIEDSTPPPSADTAAESPHSRKKWSTEDQNSPKVTKGFRKLLLFGRKSKTSAVN</sequence>
<feature type="compositionally biased region" description="Polar residues" evidence="1">
    <location>
        <begin position="870"/>
        <end position="891"/>
    </location>
</feature>
<feature type="compositionally biased region" description="Polar residues" evidence="1">
    <location>
        <begin position="902"/>
        <end position="914"/>
    </location>
</feature>
<feature type="region of interest" description="Disordered" evidence="1">
    <location>
        <begin position="266"/>
        <end position="297"/>
    </location>
</feature>
<protein>
    <recommendedName>
        <fullName evidence="4">COP1-interacting protein 7</fullName>
    </recommendedName>
</protein>
<evidence type="ECO:0000313" key="2">
    <source>
        <dbReference type="EMBL" id="GMN44799.1"/>
    </source>
</evidence>
<feature type="compositionally biased region" description="Polar residues" evidence="1">
    <location>
        <begin position="1007"/>
        <end position="1031"/>
    </location>
</feature>
<feature type="compositionally biased region" description="Basic and acidic residues" evidence="1">
    <location>
        <begin position="956"/>
        <end position="966"/>
    </location>
</feature>
<reference evidence="2" key="1">
    <citation type="submission" date="2023-07" db="EMBL/GenBank/DDBJ databases">
        <title>draft genome sequence of fig (Ficus carica).</title>
        <authorList>
            <person name="Takahashi T."/>
            <person name="Nishimura K."/>
        </authorList>
    </citation>
    <scope>NUCLEOTIDE SEQUENCE</scope>
</reference>
<feature type="compositionally biased region" description="Low complexity" evidence="1">
    <location>
        <begin position="929"/>
        <end position="946"/>
    </location>
</feature>
<comment type="caution">
    <text evidence="2">The sequence shown here is derived from an EMBL/GenBank/DDBJ whole genome shotgun (WGS) entry which is preliminary data.</text>
</comment>
<gene>
    <name evidence="2" type="ORF">TIFTF001_013996</name>
</gene>
<feature type="region of interest" description="Disordered" evidence="1">
    <location>
        <begin position="764"/>
        <end position="988"/>
    </location>
</feature>
<feature type="compositionally biased region" description="Polar residues" evidence="1">
    <location>
        <begin position="1064"/>
        <end position="1074"/>
    </location>
</feature>
<accession>A0AA88DID2</accession>
<feature type="compositionally biased region" description="Polar residues" evidence="1">
    <location>
        <begin position="968"/>
        <end position="979"/>
    </location>
</feature>
<evidence type="ECO:0008006" key="4">
    <source>
        <dbReference type="Google" id="ProtNLM"/>
    </source>
</evidence>
<feature type="compositionally biased region" description="Basic and acidic residues" evidence="1">
    <location>
        <begin position="1033"/>
        <end position="1042"/>
    </location>
</feature>
<dbReference type="Proteomes" id="UP001187192">
    <property type="component" value="Unassembled WGS sequence"/>
</dbReference>
<feature type="compositionally biased region" description="Low complexity" evidence="1">
    <location>
        <begin position="1044"/>
        <end position="1063"/>
    </location>
</feature>
<feature type="compositionally biased region" description="Basic and acidic residues" evidence="1">
    <location>
        <begin position="348"/>
        <end position="362"/>
    </location>
</feature>
<dbReference type="GO" id="GO:0045893">
    <property type="term" value="P:positive regulation of DNA-templated transcription"/>
    <property type="evidence" value="ECO:0007669"/>
    <property type="project" value="TreeGrafter"/>
</dbReference>
<feature type="compositionally biased region" description="Basic and acidic residues" evidence="1">
    <location>
        <begin position="823"/>
        <end position="851"/>
    </location>
</feature>
<evidence type="ECO:0000256" key="1">
    <source>
        <dbReference type="SAM" id="MobiDB-lite"/>
    </source>
</evidence>
<dbReference type="GO" id="GO:0009416">
    <property type="term" value="P:response to light stimulus"/>
    <property type="evidence" value="ECO:0007669"/>
    <property type="project" value="TreeGrafter"/>
</dbReference>